<organism evidence="8 9">
    <name type="scientific">Seonamhaeicola maritimus</name>
    <dbReference type="NCBI Taxonomy" id="2591822"/>
    <lineage>
        <taxon>Bacteria</taxon>
        <taxon>Pseudomonadati</taxon>
        <taxon>Bacteroidota</taxon>
        <taxon>Flavobacteriia</taxon>
        <taxon>Flavobacteriales</taxon>
        <taxon>Flavobacteriaceae</taxon>
    </lineage>
</organism>
<dbReference type="InterPro" id="IPR012944">
    <property type="entry name" value="SusD_RagB_dom"/>
</dbReference>
<evidence type="ECO:0000259" key="7">
    <source>
        <dbReference type="Pfam" id="PF07980"/>
    </source>
</evidence>
<evidence type="ECO:0000256" key="4">
    <source>
        <dbReference type="ARBA" id="ARBA00023136"/>
    </source>
</evidence>
<dbReference type="Proteomes" id="UP000321080">
    <property type="component" value="Unassembled WGS sequence"/>
</dbReference>
<keyword evidence="3 6" id="KW-0732">Signal</keyword>
<protein>
    <submittedName>
        <fullName evidence="8">RagB/SusD family nutrient uptake outer membrane protein</fullName>
    </submittedName>
</protein>
<evidence type="ECO:0000256" key="3">
    <source>
        <dbReference type="ARBA" id="ARBA00022729"/>
    </source>
</evidence>
<dbReference type="SUPFAM" id="SSF48452">
    <property type="entry name" value="TPR-like"/>
    <property type="match status" value="1"/>
</dbReference>
<dbReference type="RefSeq" id="WP_147768921.1">
    <property type="nucleotide sequence ID" value="NZ_CANNCE010000001.1"/>
</dbReference>
<evidence type="ECO:0000256" key="5">
    <source>
        <dbReference type="ARBA" id="ARBA00023237"/>
    </source>
</evidence>
<evidence type="ECO:0000313" key="9">
    <source>
        <dbReference type="Proteomes" id="UP000321080"/>
    </source>
</evidence>
<comment type="caution">
    <text evidence="8">The sequence shown here is derived from an EMBL/GenBank/DDBJ whole genome shotgun (WGS) entry which is preliminary data.</text>
</comment>
<proteinExistence type="inferred from homology"/>
<comment type="similarity">
    <text evidence="2">Belongs to the SusD family.</text>
</comment>
<gene>
    <name evidence="8" type="ORF">FUA22_12720</name>
</gene>
<sequence length="437" mass="47613">MKNILIKSILLFAALTFTCCELDEVTNPNAATVDSVQNGASQADIQLLAVGLEAVMRNDLEYHYDTVSILGRDYYDLTGVDPRYTGEMLKGPLDSNGFLTTRSYAAWYKIVKSANILIEAVENSEAGFSDQVKNSYYGYAKTLKAYALLMLSSRQYTNGIRLDVADPNNLGPNVGYSEALTGVRSMLDTAASELSSGGSSFDFSISTGFTGFDTPATFRQFNRALAARVALYQDDMSGVLSELAGSFFDISGNLWTGPAHIFGATGNDILNAQFHVLDQSGEEFMIHDSWMNDAEAGDSRVTAKSFMLTGGTTTFDGLSADYQVALYKSNVDPVYLIRNEELVLMYAEAQIGTNNTEAITAINTVRNAAGLADYAGATDNASLLDEVLNQRRYSLFAEGHRWVDLRRLGRLNEIPLDRSGDNVIDAFPTPFTETGAN</sequence>
<dbReference type="Gene3D" id="1.25.40.390">
    <property type="match status" value="1"/>
</dbReference>
<evidence type="ECO:0000256" key="2">
    <source>
        <dbReference type="ARBA" id="ARBA00006275"/>
    </source>
</evidence>
<feature type="signal peptide" evidence="6">
    <location>
        <begin position="1"/>
        <end position="22"/>
    </location>
</feature>
<keyword evidence="4" id="KW-0472">Membrane</keyword>
<dbReference type="CDD" id="cd08977">
    <property type="entry name" value="SusD"/>
    <property type="match status" value="1"/>
</dbReference>
<evidence type="ECO:0000256" key="6">
    <source>
        <dbReference type="SAM" id="SignalP"/>
    </source>
</evidence>
<dbReference type="OrthoDB" id="9794888at2"/>
<feature type="chain" id="PRO_5022881806" evidence="6">
    <location>
        <begin position="23"/>
        <end position="437"/>
    </location>
</feature>
<keyword evidence="5" id="KW-0998">Cell outer membrane</keyword>
<accession>A0A5C7GJ20</accession>
<dbReference type="AlphaFoldDB" id="A0A5C7GJ20"/>
<dbReference type="GO" id="GO:0009279">
    <property type="term" value="C:cell outer membrane"/>
    <property type="evidence" value="ECO:0007669"/>
    <property type="project" value="UniProtKB-SubCell"/>
</dbReference>
<dbReference type="InterPro" id="IPR011990">
    <property type="entry name" value="TPR-like_helical_dom_sf"/>
</dbReference>
<keyword evidence="9" id="KW-1185">Reference proteome</keyword>
<feature type="domain" description="RagB/SusD" evidence="7">
    <location>
        <begin position="332"/>
        <end position="407"/>
    </location>
</feature>
<evidence type="ECO:0000256" key="1">
    <source>
        <dbReference type="ARBA" id="ARBA00004442"/>
    </source>
</evidence>
<dbReference type="Pfam" id="PF07980">
    <property type="entry name" value="SusD_RagB"/>
    <property type="match status" value="1"/>
</dbReference>
<comment type="subcellular location">
    <subcellularLocation>
        <location evidence="1">Cell outer membrane</location>
    </subcellularLocation>
</comment>
<name>A0A5C7GJ20_9FLAO</name>
<evidence type="ECO:0000313" key="8">
    <source>
        <dbReference type="EMBL" id="TXG37409.1"/>
    </source>
</evidence>
<dbReference type="EMBL" id="VRKQ01000010">
    <property type="protein sequence ID" value="TXG37409.1"/>
    <property type="molecule type" value="Genomic_DNA"/>
</dbReference>
<reference evidence="8 9" key="1">
    <citation type="submission" date="2019-08" db="EMBL/GenBank/DDBJ databases">
        <title>Seonamhaeicola sediminis sp. nov., isolated from marine sediment.</title>
        <authorList>
            <person name="Cao W.R."/>
        </authorList>
    </citation>
    <scope>NUCLEOTIDE SEQUENCE [LARGE SCALE GENOMIC DNA]</scope>
    <source>
        <strain evidence="8 9">1505</strain>
    </source>
</reference>